<dbReference type="OrthoDB" id="10001689at2"/>
<reference evidence="1 2" key="2">
    <citation type="submission" date="2019-01" db="EMBL/GenBank/DDBJ databases">
        <authorList>
            <person name="Li Y."/>
        </authorList>
    </citation>
    <scope>NUCLEOTIDE SEQUENCE [LARGE SCALE GENOMIC DNA]</scope>
    <source>
        <strain evidence="1 2">D19-10-3-21</strain>
    </source>
</reference>
<proteinExistence type="predicted"/>
<comment type="caution">
    <text evidence="1">The sequence shown here is derived from an EMBL/GenBank/DDBJ whole genome shotgun (WGS) entry which is preliminary data.</text>
</comment>
<dbReference type="EMBL" id="SAUX01000030">
    <property type="protein sequence ID" value="RWR26563.1"/>
    <property type="molecule type" value="Genomic_DNA"/>
</dbReference>
<gene>
    <name evidence="1" type="ORF">D2T31_19460</name>
</gene>
<dbReference type="AlphaFoldDB" id="A0A443K1D2"/>
<evidence type="ECO:0000313" key="2">
    <source>
        <dbReference type="Proteomes" id="UP000285295"/>
    </source>
</evidence>
<accession>A0A443K1D2</accession>
<dbReference type="PROSITE" id="PS51257">
    <property type="entry name" value="PROKAR_LIPOPROTEIN"/>
    <property type="match status" value="1"/>
</dbReference>
<protein>
    <submittedName>
        <fullName evidence="1">Uncharacterized protein</fullName>
    </submittedName>
</protein>
<dbReference type="RefSeq" id="WP_128238603.1">
    <property type="nucleotide sequence ID" value="NZ_SAUX01000030.1"/>
</dbReference>
<evidence type="ECO:0000313" key="1">
    <source>
        <dbReference type="EMBL" id="RWR26563.1"/>
    </source>
</evidence>
<name>A0A443K1D2_9RHOB</name>
<reference evidence="1 2" key="1">
    <citation type="submission" date="2019-01" db="EMBL/GenBank/DDBJ databases">
        <title>Sinorhodobacter populi sp. nov. isolated from the symptomatic bark tissue of Populus euramericana canker.</title>
        <authorList>
            <person name="Xu G."/>
        </authorList>
    </citation>
    <scope>NUCLEOTIDE SEQUENCE [LARGE SCALE GENOMIC DNA]</scope>
    <source>
        <strain evidence="1 2">D19-10-3-21</strain>
    </source>
</reference>
<dbReference type="Proteomes" id="UP000285295">
    <property type="component" value="Unassembled WGS sequence"/>
</dbReference>
<sequence>MRLRLLALTILATLCGCVETNETQGGGRASDGGAVSGTLETVPGSQVVSITLKSQAGWFCNATFLHADDEPQPAKAPLSCSDRRKGEIQVFLNRHTSQAAGFYRLSDGTTGQVNFGLF</sequence>
<organism evidence="1 2">
    <name type="scientific">Paenirhodobacter populi</name>
    <dbReference type="NCBI Taxonomy" id="2306993"/>
    <lineage>
        <taxon>Bacteria</taxon>
        <taxon>Pseudomonadati</taxon>
        <taxon>Pseudomonadota</taxon>
        <taxon>Alphaproteobacteria</taxon>
        <taxon>Rhodobacterales</taxon>
        <taxon>Rhodobacter group</taxon>
        <taxon>Paenirhodobacter</taxon>
    </lineage>
</organism>